<dbReference type="InterPro" id="IPR013113">
    <property type="entry name" value="SIP_FAD-bd"/>
</dbReference>
<feature type="domain" description="FAD-binding FR-type" evidence="2">
    <location>
        <begin position="107"/>
        <end position="231"/>
    </location>
</feature>
<name>A0A2P7SJJ9_9HYPH</name>
<proteinExistence type="inferred from homology"/>
<dbReference type="InterPro" id="IPR039374">
    <property type="entry name" value="SIP_fam"/>
</dbReference>
<dbReference type="PANTHER" id="PTHR30157">
    <property type="entry name" value="FERRIC REDUCTASE, NADPH-DEPENDENT"/>
    <property type="match status" value="1"/>
</dbReference>
<dbReference type="AlphaFoldDB" id="A0A2P7SJJ9"/>
<organism evidence="3 4">
    <name type="scientific">Kumtagia ephedrae</name>
    <dbReference type="NCBI Taxonomy" id="2116701"/>
    <lineage>
        <taxon>Bacteria</taxon>
        <taxon>Pseudomonadati</taxon>
        <taxon>Pseudomonadota</taxon>
        <taxon>Alphaproteobacteria</taxon>
        <taxon>Hyphomicrobiales</taxon>
        <taxon>Phyllobacteriaceae</taxon>
        <taxon>Kumtagia</taxon>
    </lineage>
</organism>
<evidence type="ECO:0000256" key="1">
    <source>
        <dbReference type="ARBA" id="ARBA00035644"/>
    </source>
</evidence>
<dbReference type="InterPro" id="IPR007037">
    <property type="entry name" value="SIP_rossman_dom"/>
</dbReference>
<dbReference type="Gene3D" id="3.30.310.50">
    <property type="entry name" value="Alpha-D-phosphohexomutase, C-terminal domain"/>
    <property type="match status" value="1"/>
</dbReference>
<accession>A0A2P7SJJ9</accession>
<dbReference type="Pfam" id="PF08021">
    <property type="entry name" value="FAD_binding_9"/>
    <property type="match status" value="1"/>
</dbReference>
<dbReference type="SUPFAM" id="SSF63380">
    <property type="entry name" value="Riboflavin synthase domain-like"/>
    <property type="match status" value="1"/>
</dbReference>
<protein>
    <submittedName>
        <fullName evidence="3">Phage tail protein</fullName>
    </submittedName>
</protein>
<dbReference type="Gene3D" id="3.40.50.80">
    <property type="entry name" value="Nucleotide-binding domain of ferredoxin-NADP reductase (FNR) module"/>
    <property type="match status" value="1"/>
</dbReference>
<evidence type="ECO:0000259" key="2">
    <source>
        <dbReference type="PROSITE" id="PS51384"/>
    </source>
</evidence>
<dbReference type="Proteomes" id="UP000241229">
    <property type="component" value="Unassembled WGS sequence"/>
</dbReference>
<dbReference type="CDD" id="cd06193">
    <property type="entry name" value="siderophore_interacting"/>
    <property type="match status" value="1"/>
</dbReference>
<comment type="caution">
    <text evidence="3">The sequence shown here is derived from an EMBL/GenBank/DDBJ whole genome shotgun (WGS) entry which is preliminary data.</text>
</comment>
<dbReference type="InterPro" id="IPR017938">
    <property type="entry name" value="Riboflavin_synthase-like_b-brl"/>
</dbReference>
<dbReference type="PROSITE" id="PS51384">
    <property type="entry name" value="FAD_FR"/>
    <property type="match status" value="1"/>
</dbReference>
<dbReference type="InterPro" id="IPR014543">
    <property type="entry name" value="UCP028291"/>
</dbReference>
<dbReference type="Pfam" id="PF09981">
    <property type="entry name" value="DUF2218"/>
    <property type="match status" value="1"/>
</dbReference>
<dbReference type="Pfam" id="PF04954">
    <property type="entry name" value="SIP"/>
    <property type="match status" value="1"/>
</dbReference>
<dbReference type="GO" id="GO:0016491">
    <property type="term" value="F:oxidoreductase activity"/>
    <property type="evidence" value="ECO:0007669"/>
    <property type="project" value="InterPro"/>
</dbReference>
<sequence>MNAILPLKAETLVRVRSPETVMAHLHEHFGEHGIVSGESGGWSVAFEIGTASVALRDGALAFRVEAGDDTSLSFLQWSVAEHVNEFAPGEEPDIVWQGGTTPGAPLPYFREMRVVRAVDVTPAMRRLTLAGENLARFAHDGLHVRLLFAPRPGVAPVWPVMAADGRQAWPEGERPVARVYTIRRIDVEAGEIDIDFVMHEGDGMPGAQFARDALPGAVVGMTGPGGGGSLPPASRHILAGDETALPAIARMLEEFPAGARATVLIEIADDAERQDLAAKPGIDVHWLSREGRPAGSTTLLIDALRSLDDSHWQDDTYVWAACEHAAARAIRAFLKAERGLPKKRFLAAAYWRRGQAGEVDE</sequence>
<dbReference type="InterPro" id="IPR039261">
    <property type="entry name" value="FNR_nucleotide-bd"/>
</dbReference>
<dbReference type="RefSeq" id="WP_106771755.1">
    <property type="nucleotide sequence ID" value="NZ_PXYK01000006.1"/>
</dbReference>
<comment type="similarity">
    <text evidence="1">Belongs to the SIP oxidoreductase family.</text>
</comment>
<dbReference type="Gene3D" id="2.40.30.10">
    <property type="entry name" value="Translation factors"/>
    <property type="match status" value="1"/>
</dbReference>
<dbReference type="OrthoDB" id="9814826at2"/>
<dbReference type="InterPro" id="IPR017927">
    <property type="entry name" value="FAD-bd_FR_type"/>
</dbReference>
<dbReference type="PANTHER" id="PTHR30157:SF0">
    <property type="entry name" value="NADPH-DEPENDENT FERRIC-CHELATE REDUCTASE"/>
    <property type="match status" value="1"/>
</dbReference>
<dbReference type="EMBL" id="PXYK01000006">
    <property type="protein sequence ID" value="PSJ62654.1"/>
    <property type="molecule type" value="Genomic_DNA"/>
</dbReference>
<keyword evidence="4" id="KW-1185">Reference proteome</keyword>
<evidence type="ECO:0000313" key="4">
    <source>
        <dbReference type="Proteomes" id="UP000241229"/>
    </source>
</evidence>
<evidence type="ECO:0000313" key="3">
    <source>
        <dbReference type="EMBL" id="PSJ62654.1"/>
    </source>
</evidence>
<gene>
    <name evidence="3" type="ORF">C7I84_08645</name>
</gene>
<reference evidence="3 4" key="1">
    <citation type="submission" date="2018-03" db="EMBL/GenBank/DDBJ databases">
        <title>The draft genome of Mesorhizobium sp. 6GN-30.</title>
        <authorList>
            <person name="Liu L."/>
            <person name="Li L."/>
            <person name="Wang T."/>
            <person name="Zhang X."/>
            <person name="Liang L."/>
        </authorList>
    </citation>
    <scope>NUCLEOTIDE SEQUENCE [LARGE SCALE GENOMIC DNA]</scope>
    <source>
        <strain evidence="3 4">6GN30</strain>
    </source>
</reference>